<evidence type="ECO:0000256" key="2">
    <source>
        <dbReference type="ARBA" id="ARBA00023015"/>
    </source>
</evidence>
<keyword evidence="3" id="KW-0238">DNA-binding</keyword>
<reference evidence="6 7" key="1">
    <citation type="submission" date="2023-09" db="EMBL/GenBank/DDBJ databases">
        <authorList>
            <person name="Rey-Velasco X."/>
        </authorList>
    </citation>
    <scope>NUCLEOTIDE SEQUENCE [LARGE SCALE GENOMIC DNA]</scope>
    <source>
        <strain evidence="6 7">F158</strain>
    </source>
</reference>
<protein>
    <submittedName>
        <fullName evidence="6">Sugar-binding transcriptional regulator</fullName>
    </submittedName>
</protein>
<comment type="caution">
    <text evidence="6">The sequence shown here is derived from an EMBL/GenBank/DDBJ whole genome shotgun (WGS) entry which is preliminary data.</text>
</comment>
<dbReference type="Pfam" id="PF04198">
    <property type="entry name" value="Sugar-bind"/>
    <property type="match status" value="1"/>
</dbReference>
<dbReference type="InterPro" id="IPR036388">
    <property type="entry name" value="WH-like_DNA-bd_sf"/>
</dbReference>
<evidence type="ECO:0000256" key="1">
    <source>
        <dbReference type="ARBA" id="ARBA00010466"/>
    </source>
</evidence>
<evidence type="ECO:0000313" key="6">
    <source>
        <dbReference type="EMBL" id="MDT0681882.1"/>
    </source>
</evidence>
<evidence type="ECO:0000256" key="3">
    <source>
        <dbReference type="ARBA" id="ARBA00023125"/>
    </source>
</evidence>
<dbReference type="PANTHER" id="PTHR34294">
    <property type="entry name" value="TRANSCRIPTIONAL REGULATOR-RELATED"/>
    <property type="match status" value="1"/>
</dbReference>
<dbReference type="Gene3D" id="1.10.10.10">
    <property type="entry name" value="Winged helix-like DNA-binding domain superfamily/Winged helix DNA-binding domain"/>
    <property type="match status" value="1"/>
</dbReference>
<dbReference type="PANTHER" id="PTHR34294:SF1">
    <property type="entry name" value="TRANSCRIPTIONAL REGULATOR LSRR"/>
    <property type="match status" value="1"/>
</dbReference>
<dbReference type="Proteomes" id="UP001265259">
    <property type="component" value="Unassembled WGS sequence"/>
</dbReference>
<dbReference type="InterPro" id="IPR013324">
    <property type="entry name" value="RNA_pol_sigma_r3/r4-like"/>
</dbReference>
<dbReference type="InterPro" id="IPR037171">
    <property type="entry name" value="NagB/RpiA_transferase-like"/>
</dbReference>
<dbReference type="InterPro" id="IPR007324">
    <property type="entry name" value="Sugar-bd_dom_put"/>
</dbReference>
<name>A0ABU3DFH6_9RHOB</name>
<keyword evidence="2" id="KW-0805">Transcription regulation</keyword>
<accession>A0ABU3DFH6</accession>
<dbReference type="RefSeq" id="WP_311689636.1">
    <property type="nucleotide sequence ID" value="NZ_JAVRHL010000001.1"/>
</dbReference>
<dbReference type="EMBL" id="JAVRHL010000001">
    <property type="protein sequence ID" value="MDT0681882.1"/>
    <property type="molecule type" value="Genomic_DNA"/>
</dbReference>
<evidence type="ECO:0000259" key="5">
    <source>
        <dbReference type="Pfam" id="PF04198"/>
    </source>
</evidence>
<evidence type="ECO:0000256" key="4">
    <source>
        <dbReference type="ARBA" id="ARBA00023163"/>
    </source>
</evidence>
<dbReference type="InterPro" id="IPR051054">
    <property type="entry name" value="SorC_transcr_regulators"/>
</dbReference>
<organism evidence="6 7">
    <name type="scientific">Tropicimonas omnivorans</name>
    <dbReference type="NCBI Taxonomy" id="3075590"/>
    <lineage>
        <taxon>Bacteria</taxon>
        <taxon>Pseudomonadati</taxon>
        <taxon>Pseudomonadota</taxon>
        <taxon>Alphaproteobacteria</taxon>
        <taxon>Rhodobacterales</taxon>
        <taxon>Roseobacteraceae</taxon>
        <taxon>Tropicimonas</taxon>
    </lineage>
</organism>
<dbReference type="Gene3D" id="3.40.50.1360">
    <property type="match status" value="1"/>
</dbReference>
<feature type="domain" description="Sugar-binding" evidence="5">
    <location>
        <begin position="65"/>
        <end position="319"/>
    </location>
</feature>
<evidence type="ECO:0000313" key="7">
    <source>
        <dbReference type="Proteomes" id="UP001265259"/>
    </source>
</evidence>
<dbReference type="SUPFAM" id="SSF100950">
    <property type="entry name" value="NagB/RpiA/CoA transferase-like"/>
    <property type="match status" value="1"/>
</dbReference>
<keyword evidence="4" id="KW-0804">Transcription</keyword>
<sequence>MAKDERTGRSARRLDDAARAAWLYYISGKTQDEIASVLGVSRQSAQRLVSQAMAAGMVKVRIDHPIAACLSLAERLKSELGLAMAEVVPTLPGEGGPLAAVASATSACIEEWLEREEPLVAGFGTGRTLRAAVEQLPRLACAHHKIVSLTGNISIDGSTAYYNVLFSLSDRVDAPTYPLPMPVIASSPEEREMIVGQKAIRRTMELAAAAEVAFVGIGDVSESAPLVLDGFLSRQDLDALRAAGAAGEILGRTYDSQGVEIAARAARRVTSMPLSDLANGRSVIASATGTAKLPAIAGAIRGGLITGLITDEATAAALLG</sequence>
<proteinExistence type="inferred from homology"/>
<gene>
    <name evidence="6" type="ORF">RM543_04225</name>
</gene>
<comment type="similarity">
    <text evidence="1">Belongs to the SorC transcriptional regulatory family.</text>
</comment>
<dbReference type="SUPFAM" id="SSF88659">
    <property type="entry name" value="Sigma3 and sigma4 domains of RNA polymerase sigma factors"/>
    <property type="match status" value="1"/>
</dbReference>
<keyword evidence="7" id="KW-1185">Reference proteome</keyword>